<dbReference type="SUPFAM" id="SSF54909">
    <property type="entry name" value="Dimeric alpha+beta barrel"/>
    <property type="match status" value="1"/>
</dbReference>
<dbReference type="PANTHER" id="PTHR37828">
    <property type="entry name" value="GSR2449 PROTEIN"/>
    <property type="match status" value="1"/>
</dbReference>
<dbReference type="Proteomes" id="UP000183995">
    <property type="component" value="Unassembled WGS sequence"/>
</dbReference>
<dbReference type="OrthoDB" id="2058240at2"/>
<evidence type="ECO:0000313" key="4">
    <source>
        <dbReference type="Proteomes" id="UP000183995"/>
    </source>
</evidence>
<dbReference type="EMBL" id="FQXV01000007">
    <property type="protein sequence ID" value="SHI05763.1"/>
    <property type="molecule type" value="Genomic_DNA"/>
</dbReference>
<organism evidence="3 4">
    <name type="scientific">Sporobacter termitidis DSM 10068</name>
    <dbReference type="NCBI Taxonomy" id="1123282"/>
    <lineage>
        <taxon>Bacteria</taxon>
        <taxon>Bacillati</taxon>
        <taxon>Bacillota</taxon>
        <taxon>Clostridia</taxon>
        <taxon>Eubacteriales</taxon>
        <taxon>Oscillospiraceae</taxon>
        <taxon>Sporobacter</taxon>
    </lineage>
</organism>
<accession>A0A1M5Y2N6</accession>
<reference evidence="3 4" key="1">
    <citation type="submission" date="2016-11" db="EMBL/GenBank/DDBJ databases">
        <authorList>
            <person name="Jaros S."/>
            <person name="Januszkiewicz K."/>
            <person name="Wedrychowicz H."/>
        </authorList>
    </citation>
    <scope>NUCLEOTIDE SEQUENCE [LARGE SCALE GENOMIC DNA]</scope>
    <source>
        <strain evidence="3 4">DSM 10068</strain>
    </source>
</reference>
<dbReference type="PANTHER" id="PTHR37828:SF1">
    <property type="entry name" value="YCII-RELATED DOMAIN-CONTAINING PROTEIN"/>
    <property type="match status" value="1"/>
</dbReference>
<dbReference type="RefSeq" id="WP_073078677.1">
    <property type="nucleotide sequence ID" value="NZ_FQXV01000007.1"/>
</dbReference>
<gene>
    <name evidence="3" type="ORF">SAMN02745823_02135</name>
</gene>
<dbReference type="STRING" id="1123282.SAMN02745823_02135"/>
<evidence type="ECO:0000256" key="1">
    <source>
        <dbReference type="ARBA" id="ARBA00007689"/>
    </source>
</evidence>
<sequence length="102" mass="11399">MVFFVLSASYCNPLPMAKSEVDALLPEHKEFILRGVRASKVLCAGPKKSGNGGFIIAKAETRSALEDYISTDPYFQKGILHFDITEFTPYDYPEYLSAWATL</sequence>
<name>A0A1M5Y2N6_9FIRM</name>
<keyword evidence="4" id="KW-1185">Reference proteome</keyword>
<dbReference type="Gene3D" id="3.30.70.1060">
    <property type="entry name" value="Dimeric alpha+beta barrel"/>
    <property type="match status" value="1"/>
</dbReference>
<proteinExistence type="inferred from homology"/>
<evidence type="ECO:0000313" key="3">
    <source>
        <dbReference type="EMBL" id="SHI05763.1"/>
    </source>
</evidence>
<comment type="similarity">
    <text evidence="1">Belongs to the YciI family.</text>
</comment>
<dbReference type="AlphaFoldDB" id="A0A1M5Y2N6"/>
<feature type="domain" description="YCII-related" evidence="2">
    <location>
        <begin position="9"/>
        <end position="87"/>
    </location>
</feature>
<dbReference type="InterPro" id="IPR005545">
    <property type="entry name" value="YCII"/>
</dbReference>
<evidence type="ECO:0000259" key="2">
    <source>
        <dbReference type="Pfam" id="PF03795"/>
    </source>
</evidence>
<dbReference type="InterPro" id="IPR011008">
    <property type="entry name" value="Dimeric_a/b-barrel"/>
</dbReference>
<protein>
    <submittedName>
        <fullName evidence="3">Uncharacterized conserved protein YciI, contains a putative active-site phosphohistidine</fullName>
    </submittedName>
</protein>
<dbReference type="Pfam" id="PF03795">
    <property type="entry name" value="YCII"/>
    <property type="match status" value="1"/>
</dbReference>